<accession>A0A0C3VHC0</accession>
<evidence type="ECO:0000259" key="7">
    <source>
        <dbReference type="Pfam" id="PF00931"/>
    </source>
</evidence>
<accession>G7J2A2</accession>
<evidence type="ECO:0000256" key="4">
    <source>
        <dbReference type="ARBA" id="ARBA00022840"/>
    </source>
</evidence>
<feature type="domain" description="Disease resistance protein At4g27190-like leucine-rich repeats" evidence="8">
    <location>
        <begin position="1292"/>
        <end position="1400"/>
    </location>
</feature>
<feature type="region of interest" description="Disordered" evidence="6">
    <location>
        <begin position="1520"/>
        <end position="1542"/>
    </location>
</feature>
<dbReference type="PaxDb" id="3880-AES70765"/>
<dbReference type="EMBL" id="CM001219">
    <property type="protein sequence ID" value="AES70765.2"/>
    <property type="molecule type" value="Genomic_DNA"/>
</dbReference>
<evidence type="ECO:0000313" key="10">
    <source>
        <dbReference type="EnsemblPlants" id="AES70765"/>
    </source>
</evidence>
<keyword evidence="11" id="KW-1185">Reference proteome</keyword>
<dbReference type="EnsemblPlants" id="AES70765">
    <property type="protein sequence ID" value="AES70765"/>
    <property type="gene ID" value="MTR_3g062090"/>
</dbReference>
<dbReference type="InterPro" id="IPR057135">
    <property type="entry name" value="At4g27190-like_LRR"/>
</dbReference>
<reference evidence="10" key="3">
    <citation type="submission" date="2015-04" db="UniProtKB">
        <authorList>
            <consortium name="EnsemblPlants"/>
        </authorList>
    </citation>
    <scope>IDENTIFICATION</scope>
    <source>
        <strain evidence="10">cv. Jemalong A17</strain>
    </source>
</reference>
<feature type="domain" description="Disease resistance protein At4g27190-like leucine-rich repeats" evidence="8">
    <location>
        <begin position="701"/>
        <end position="807"/>
    </location>
</feature>
<reference evidence="9 11" key="2">
    <citation type="journal article" date="2014" name="BMC Genomics">
        <title>An improved genome release (version Mt4.0) for the model legume Medicago truncatula.</title>
        <authorList>
            <person name="Tang H."/>
            <person name="Krishnakumar V."/>
            <person name="Bidwell S."/>
            <person name="Rosen B."/>
            <person name="Chan A."/>
            <person name="Zhou S."/>
            <person name="Gentzbittel L."/>
            <person name="Childs K.L."/>
            <person name="Yandell M."/>
            <person name="Gundlach H."/>
            <person name="Mayer K.F."/>
            <person name="Schwartz D.C."/>
            <person name="Town C.D."/>
        </authorList>
    </citation>
    <scope>GENOME REANNOTATION</scope>
    <source>
        <strain evidence="10 11">cv. Jemalong A17</strain>
    </source>
</reference>
<dbReference type="Gene3D" id="1.10.8.430">
    <property type="entry name" value="Helical domain of apoptotic protease-activating factors"/>
    <property type="match status" value="1"/>
</dbReference>
<dbReference type="GO" id="GO:0006952">
    <property type="term" value="P:defense response"/>
    <property type="evidence" value="ECO:0007669"/>
    <property type="project" value="UniProtKB-KW"/>
</dbReference>
<dbReference type="Pfam" id="PF00931">
    <property type="entry name" value="NB-ARC"/>
    <property type="match status" value="1"/>
</dbReference>
<dbReference type="eggNOG" id="KOG4658">
    <property type="taxonomic scope" value="Eukaryota"/>
</dbReference>
<dbReference type="Gene3D" id="3.40.50.300">
    <property type="entry name" value="P-loop containing nucleotide triphosphate hydrolases"/>
    <property type="match status" value="1"/>
</dbReference>
<sequence>MASFLTDLAKPYVEKLINGAITGSSYICCLTCIAKDFEEQRARLEIERTTVKQRVDVATRRVEDVQANVLFWEKEADELIQEDTKTKQKCLFGFCPHIIWRYKRGKELTNKKEQIKRLIETGKELSIGLPAPLPGVERHSSQHYITFKSRESQYKELLEALKDDNNYVIGLIGMGGTGKTRMAIEVGKELMESKQFACVIDTTMSTSVDIRKIQNDIAGPLDVKFDDCTESDRPRKLWKRLTNGEKILIILDDVWGDINFVEIGIPQSGNHKGCRILVTTRSLLVCNTLRCNKTVQLEVLSVEEAWTMFQRYSEISTKSLLDKGRNISNECKGLPVAIVAIASSLKGEHRLEVWDATLNSLQMHDVEDDLIKVYKCLQVSYDNMKNEKAKKLFLLCSVFRDDEKIHTERLTRLGIGGGLFGEDYVSYKDARSQVIISIKKLLDSYLFLEADGSRVKMHDLVRDAAQWIANTEIQTVKLYDKNQKAMVERNMNIKYLFCEGKLKDVFSFKLGGSKLEILIVNMHKDEDYQYVKNEVPNSFFENSMSLRVFLLISVQYLELTVSLPQFRIPLLRNIRSLLFVQVDLGDISILGNLQSLETFDLDGCKIDELPHGITKLEKFRLLKLEYCEIARNNPFEVIEGCSSLEELYFTGSFNNFCREITFPKFQRFDIGECVSINESLSKCFCVVYKYDVFLSKTTLKDCMQEAEVLKINRMEGGGRNIIPEMIPMGHGMNDLVELDLRSISQLQCLIDTKHTGKVFSKLVVLELWNLDNLEELCNGPLSFDSLNSLEKLYIINCKHLKSLFKCKLNLFNLKSVLLEGCPMLISLFQLSTAVSLVLLERLVIKDCEGLENIIIDERKGKESRGEIINDNESTSQGSIFQKLEFLGIYNCPRIESILPFLYAHDLPALESIRIESCDKLKYIFGKDVKLGSLREIDLDDLPNMIDIFPECNRTMSLSIKKTSSISGDASNPQTQSEPIKCNIFSWTDIYCCGKKYGHNKLRSTTNTKVPLVSEDQQQENVIMESDSYCLPIWERAQCLSIPSHILCNIKEITLNNISKMKSVFILSIAPRMLLESLTISKCDELKHIIIDVDDHNNTGANNLVYVFPKLRDIDVEDCEKLEYIIGHFNDDHQNHTQIHLQLPALEFLYLENLPSLVANYPKQYHTTFPQLEILEVEKCPQFIGDFITHHSVTRSVDDTIIKESGGNVEHFRALESLKEINEQQMNLALKIIELLVLPMMTCLFMGPKNSFSLQNLTHLKIIKCEKLKIVFSTSIIRCLPQLNYMRIEECNELKHIIEDDLENTTKTCFPKLRILFVEKCNKLKYVFPISICKELPELNVLTIREADEVEEIFGSEGDDHKVEIPNLKFVVFENLRSLCHDQGIQFEAVKHRLILNCQKLSLTSASTADFENDISGLRSVWFDEDYELYVDLKNLFKQLHDESKGHDTCNEYPSSEITEVQASGNEFTSSQKEMEQTLETEHEFVENVPHQEMPSVAIKPTNSKEELMNEQEMEQKRLLGETDATVKPSQENNLEGSTSEKNVASTLSTISETTKNELPIQLVDSKQKGIEKSVEDGITSANAKTIKSSPGHLSTSKEFMNEQQSLGAIDTTIKSSQGNNLEGSTSEKLVGETLSTISGTKNEPPIQLVSPEQKGIEKSVEEGTTSTCEKTITSSTHLEVGDGKIFVPSFSIVNTKPASTKDVDIEDSQETTHEFFDSAKLIEEDPLLALETLLTGVQSFPVRTLLEELKTLMDSSSDLDHLVSNQESKSKMISLFHGLNQHEGLLASDVKEFVEKVQNFFIDNIIKHTNFQRVLKKHNQLLDSKTDLMNKLWSAKSTQNDIDSESSTAKSQIHELSLQIDELRKKLEDLEKRRDDLKSEVNTCDVQKSKLKAECAEWAQQSKELLSALASSEVDLREAERVRKLAKEGFANLKSLFPTF</sequence>
<feature type="domain" description="Disease resistance protein At4g27190-like leucine-rich repeats" evidence="8">
    <location>
        <begin position="1038"/>
        <end position="1179"/>
    </location>
</feature>
<keyword evidence="4" id="KW-0067">ATP-binding</keyword>
<feature type="coiled-coil region" evidence="5">
    <location>
        <begin position="1846"/>
        <end position="1887"/>
    </location>
</feature>
<dbReference type="GO" id="GO:0005524">
    <property type="term" value="F:ATP binding"/>
    <property type="evidence" value="ECO:0007669"/>
    <property type="project" value="UniProtKB-KW"/>
</dbReference>
<dbReference type="Gene3D" id="3.80.10.10">
    <property type="entry name" value="Ribonuclease Inhibitor"/>
    <property type="match status" value="4"/>
</dbReference>
<gene>
    <name evidence="9" type="ordered locus">MTR_3g062090</name>
</gene>
<evidence type="ECO:0000256" key="1">
    <source>
        <dbReference type="ARBA" id="ARBA00008894"/>
    </source>
</evidence>
<dbReference type="Pfam" id="PF23247">
    <property type="entry name" value="LRR_RPS2"/>
    <property type="match status" value="4"/>
</dbReference>
<dbReference type="InterPro" id="IPR050905">
    <property type="entry name" value="Plant_NBS-LRR"/>
</dbReference>
<dbReference type="SUPFAM" id="SSF52540">
    <property type="entry name" value="P-loop containing nucleoside triphosphate hydrolases"/>
    <property type="match status" value="1"/>
</dbReference>
<reference evidence="9 11" key="1">
    <citation type="journal article" date="2011" name="Nature">
        <title>The Medicago genome provides insight into the evolution of rhizobial symbioses.</title>
        <authorList>
            <person name="Young N.D."/>
            <person name="Debelle F."/>
            <person name="Oldroyd G.E."/>
            <person name="Geurts R."/>
            <person name="Cannon S.B."/>
            <person name="Udvardi M.K."/>
            <person name="Benedito V.A."/>
            <person name="Mayer K.F."/>
            <person name="Gouzy J."/>
            <person name="Schoof H."/>
            <person name="Van de Peer Y."/>
            <person name="Proost S."/>
            <person name="Cook D.R."/>
            <person name="Meyers B.C."/>
            <person name="Spannagl M."/>
            <person name="Cheung F."/>
            <person name="De Mita S."/>
            <person name="Krishnakumar V."/>
            <person name="Gundlach H."/>
            <person name="Zhou S."/>
            <person name="Mudge J."/>
            <person name="Bharti A.K."/>
            <person name="Murray J.D."/>
            <person name="Naoumkina M.A."/>
            <person name="Rosen B."/>
            <person name="Silverstein K.A."/>
            <person name="Tang H."/>
            <person name="Rombauts S."/>
            <person name="Zhao P.X."/>
            <person name="Zhou P."/>
            <person name="Barbe V."/>
            <person name="Bardou P."/>
            <person name="Bechner M."/>
            <person name="Bellec A."/>
            <person name="Berger A."/>
            <person name="Berges H."/>
            <person name="Bidwell S."/>
            <person name="Bisseling T."/>
            <person name="Choisne N."/>
            <person name="Couloux A."/>
            <person name="Denny R."/>
            <person name="Deshpande S."/>
            <person name="Dai X."/>
            <person name="Doyle J.J."/>
            <person name="Dudez A.M."/>
            <person name="Farmer A.D."/>
            <person name="Fouteau S."/>
            <person name="Franken C."/>
            <person name="Gibelin C."/>
            <person name="Gish J."/>
            <person name="Goldstein S."/>
            <person name="Gonzalez A.J."/>
            <person name="Green P.J."/>
            <person name="Hallab A."/>
            <person name="Hartog M."/>
            <person name="Hua A."/>
            <person name="Humphray S.J."/>
            <person name="Jeong D.H."/>
            <person name="Jing Y."/>
            <person name="Jocker A."/>
            <person name="Kenton S.M."/>
            <person name="Kim D.J."/>
            <person name="Klee K."/>
            <person name="Lai H."/>
            <person name="Lang C."/>
            <person name="Lin S."/>
            <person name="Macmil S.L."/>
            <person name="Magdelenat G."/>
            <person name="Matthews L."/>
            <person name="McCorrison J."/>
            <person name="Monaghan E.L."/>
            <person name="Mun J.H."/>
            <person name="Najar F.Z."/>
            <person name="Nicholson C."/>
            <person name="Noirot C."/>
            <person name="O'Bleness M."/>
            <person name="Paule C.R."/>
            <person name="Poulain J."/>
            <person name="Prion F."/>
            <person name="Qin B."/>
            <person name="Qu C."/>
            <person name="Retzel E.F."/>
            <person name="Riddle C."/>
            <person name="Sallet E."/>
            <person name="Samain S."/>
            <person name="Samson N."/>
            <person name="Sanders I."/>
            <person name="Saurat O."/>
            <person name="Scarpelli C."/>
            <person name="Schiex T."/>
            <person name="Segurens B."/>
            <person name="Severin A.J."/>
            <person name="Sherrier D.J."/>
            <person name="Shi R."/>
            <person name="Sims S."/>
            <person name="Singer S.R."/>
            <person name="Sinharoy S."/>
            <person name="Sterck L."/>
            <person name="Viollet A."/>
            <person name="Wang B.B."/>
            <person name="Wang K."/>
            <person name="Wang M."/>
            <person name="Wang X."/>
            <person name="Warfsmann J."/>
            <person name="Weissenbach J."/>
            <person name="White D.D."/>
            <person name="White J.D."/>
            <person name="Wiley G.B."/>
            <person name="Wincker P."/>
            <person name="Xing Y."/>
            <person name="Yang L."/>
            <person name="Yao Z."/>
            <person name="Ying F."/>
            <person name="Zhai J."/>
            <person name="Zhou L."/>
            <person name="Zuber A."/>
            <person name="Denarie J."/>
            <person name="Dixon R.A."/>
            <person name="May G.D."/>
            <person name="Schwartz D.C."/>
            <person name="Rogers J."/>
            <person name="Quetier F."/>
            <person name="Town C.D."/>
            <person name="Roe B.A."/>
        </authorList>
    </citation>
    <scope>NUCLEOTIDE SEQUENCE [LARGE SCALE GENOMIC DNA]</scope>
    <source>
        <strain evidence="9">A17</strain>
        <strain evidence="10 11">cv. Jemalong A17</strain>
    </source>
</reference>
<dbReference type="SUPFAM" id="SSF52047">
    <property type="entry name" value="RNI-like"/>
    <property type="match status" value="1"/>
</dbReference>
<evidence type="ECO:0000313" key="9">
    <source>
        <dbReference type="EMBL" id="AES70765.2"/>
    </source>
</evidence>
<feature type="coiled-coil region" evidence="5">
    <location>
        <begin position="34"/>
        <end position="82"/>
    </location>
</feature>
<evidence type="ECO:0000313" key="11">
    <source>
        <dbReference type="Proteomes" id="UP000002051"/>
    </source>
</evidence>
<dbReference type="PRINTS" id="PR00364">
    <property type="entry name" value="DISEASERSIST"/>
</dbReference>
<dbReference type="PANTHER" id="PTHR33463">
    <property type="entry name" value="NB-ARC DOMAIN-CONTAINING PROTEIN-RELATED"/>
    <property type="match status" value="1"/>
</dbReference>
<dbReference type="InterPro" id="IPR027417">
    <property type="entry name" value="P-loop_NTPase"/>
</dbReference>
<organism evidence="9 11">
    <name type="scientific">Medicago truncatula</name>
    <name type="common">Barrel medic</name>
    <name type="synonym">Medicago tribuloides</name>
    <dbReference type="NCBI Taxonomy" id="3880"/>
    <lineage>
        <taxon>Eukaryota</taxon>
        <taxon>Viridiplantae</taxon>
        <taxon>Streptophyta</taxon>
        <taxon>Embryophyta</taxon>
        <taxon>Tracheophyta</taxon>
        <taxon>Spermatophyta</taxon>
        <taxon>Magnoliopsida</taxon>
        <taxon>eudicotyledons</taxon>
        <taxon>Gunneridae</taxon>
        <taxon>Pentapetalae</taxon>
        <taxon>rosids</taxon>
        <taxon>fabids</taxon>
        <taxon>Fabales</taxon>
        <taxon>Fabaceae</taxon>
        <taxon>Papilionoideae</taxon>
        <taxon>50 kb inversion clade</taxon>
        <taxon>NPAAA clade</taxon>
        <taxon>Hologalegina</taxon>
        <taxon>IRL clade</taxon>
        <taxon>Trifolieae</taxon>
        <taxon>Medicago</taxon>
    </lineage>
</organism>
<feature type="domain" description="Disease resistance protein At4g27190-like leucine-rich repeats" evidence="8">
    <location>
        <begin position="1217"/>
        <end position="1291"/>
    </location>
</feature>
<keyword evidence="3" id="KW-0611">Plant defense</keyword>
<keyword evidence="5" id="KW-0175">Coiled coil</keyword>
<keyword evidence="2" id="KW-0547">Nucleotide-binding</keyword>
<dbReference type="SUPFAM" id="SSF52058">
    <property type="entry name" value="L domain-like"/>
    <property type="match status" value="1"/>
</dbReference>
<feature type="domain" description="NB-ARC" evidence="7">
    <location>
        <begin position="152"/>
        <end position="312"/>
    </location>
</feature>
<name>G7J2A2_MEDTR</name>
<evidence type="ECO:0000256" key="6">
    <source>
        <dbReference type="SAM" id="MobiDB-lite"/>
    </source>
</evidence>
<comment type="similarity">
    <text evidence="1">Belongs to the disease resistance NB-LRR family.</text>
</comment>
<evidence type="ECO:0000259" key="8">
    <source>
        <dbReference type="Pfam" id="PF23247"/>
    </source>
</evidence>
<dbReference type="InterPro" id="IPR002182">
    <property type="entry name" value="NB-ARC"/>
</dbReference>
<evidence type="ECO:0000256" key="2">
    <source>
        <dbReference type="ARBA" id="ARBA00022741"/>
    </source>
</evidence>
<evidence type="ECO:0000256" key="3">
    <source>
        <dbReference type="ARBA" id="ARBA00022821"/>
    </source>
</evidence>
<dbReference type="InterPro" id="IPR032675">
    <property type="entry name" value="LRR_dom_sf"/>
</dbReference>
<feature type="compositionally biased region" description="Polar residues" evidence="6">
    <location>
        <begin position="1527"/>
        <end position="1542"/>
    </location>
</feature>
<dbReference type="PANTHER" id="PTHR33463:SF105">
    <property type="entry name" value="AND NB-ARC DOMAIN DISEASE RESISTANCE PROTEIN, PUTATIVE-RELATED"/>
    <property type="match status" value="1"/>
</dbReference>
<protein>
    <submittedName>
        <fullName evidence="9">NB-ARC domain disease resistance protein</fullName>
    </submittedName>
</protein>
<evidence type="ECO:0000256" key="5">
    <source>
        <dbReference type="SAM" id="Coils"/>
    </source>
</evidence>
<dbReference type="GO" id="GO:0043531">
    <property type="term" value="F:ADP binding"/>
    <property type="evidence" value="ECO:0007669"/>
    <property type="project" value="InterPro"/>
</dbReference>
<dbReference type="Proteomes" id="UP000002051">
    <property type="component" value="Chromosome 3"/>
</dbReference>
<dbReference type="InterPro" id="IPR042197">
    <property type="entry name" value="Apaf_helical"/>
</dbReference>
<proteinExistence type="inferred from homology"/>